<dbReference type="Proteomes" id="UP001066276">
    <property type="component" value="Chromosome 5"/>
</dbReference>
<comment type="caution">
    <text evidence="2">The sequence shown here is derived from an EMBL/GenBank/DDBJ whole genome shotgun (WGS) entry which is preliminary data.</text>
</comment>
<evidence type="ECO:0000256" key="1">
    <source>
        <dbReference type="SAM" id="MobiDB-lite"/>
    </source>
</evidence>
<dbReference type="EMBL" id="JANPWB010000009">
    <property type="protein sequence ID" value="KAJ1157146.1"/>
    <property type="molecule type" value="Genomic_DNA"/>
</dbReference>
<keyword evidence="3" id="KW-1185">Reference proteome</keyword>
<protein>
    <submittedName>
        <fullName evidence="2">Uncharacterized protein</fullName>
    </submittedName>
</protein>
<gene>
    <name evidence="2" type="ORF">NDU88_009861</name>
</gene>
<reference evidence="2" key="1">
    <citation type="journal article" date="2022" name="bioRxiv">
        <title>Sequencing and chromosome-scale assembly of the giantPleurodeles waltlgenome.</title>
        <authorList>
            <person name="Brown T."/>
            <person name="Elewa A."/>
            <person name="Iarovenko S."/>
            <person name="Subramanian E."/>
            <person name="Araus A.J."/>
            <person name="Petzold A."/>
            <person name="Susuki M."/>
            <person name="Suzuki K.-i.T."/>
            <person name="Hayashi T."/>
            <person name="Toyoda A."/>
            <person name="Oliveira C."/>
            <person name="Osipova E."/>
            <person name="Leigh N.D."/>
            <person name="Simon A."/>
            <person name="Yun M.H."/>
        </authorList>
    </citation>
    <scope>NUCLEOTIDE SEQUENCE</scope>
    <source>
        <strain evidence="2">20211129_DDA</strain>
        <tissue evidence="2">Liver</tissue>
    </source>
</reference>
<organism evidence="2 3">
    <name type="scientific">Pleurodeles waltl</name>
    <name type="common">Iberian ribbed newt</name>
    <dbReference type="NCBI Taxonomy" id="8319"/>
    <lineage>
        <taxon>Eukaryota</taxon>
        <taxon>Metazoa</taxon>
        <taxon>Chordata</taxon>
        <taxon>Craniata</taxon>
        <taxon>Vertebrata</taxon>
        <taxon>Euteleostomi</taxon>
        <taxon>Amphibia</taxon>
        <taxon>Batrachia</taxon>
        <taxon>Caudata</taxon>
        <taxon>Salamandroidea</taxon>
        <taxon>Salamandridae</taxon>
        <taxon>Pleurodelinae</taxon>
        <taxon>Pleurodeles</taxon>
    </lineage>
</organism>
<sequence>MRLQVSPRARLSPREKSNGPPEGRPRLANEHTLCGELQRGCGWQRSVRERAAHKQSGVGMDTEERVHAPLPVIDRAPKIEIICREKEKKRKYTEALSKYLRRNERFSRGFDEIQYESKEELKLKNQ</sequence>
<feature type="compositionally biased region" description="Basic and acidic residues" evidence="1">
    <location>
        <begin position="12"/>
        <end position="28"/>
    </location>
</feature>
<proteinExistence type="predicted"/>
<dbReference type="AlphaFoldDB" id="A0AAV7RWF2"/>
<evidence type="ECO:0000313" key="3">
    <source>
        <dbReference type="Proteomes" id="UP001066276"/>
    </source>
</evidence>
<feature type="region of interest" description="Disordered" evidence="1">
    <location>
        <begin position="1"/>
        <end position="28"/>
    </location>
</feature>
<name>A0AAV7RWF2_PLEWA</name>
<evidence type="ECO:0000313" key="2">
    <source>
        <dbReference type="EMBL" id="KAJ1157146.1"/>
    </source>
</evidence>
<accession>A0AAV7RWF2</accession>